<feature type="transmembrane region" description="Helical" evidence="1">
    <location>
        <begin position="34"/>
        <end position="52"/>
    </location>
</feature>
<sequence>MFALYYILLFFTSVLTYSVNVSQTDFVFSIAKEALLEFVILDTVVYSIVSNIREKKRKRNRQIIRMNFISFKYDLEFVLSAIVMYNLKDKEIKACIKFSEDLDGIMVQRNANEIHELLKEISSEYYSIEILEQKTKVALNRILDLIE</sequence>
<evidence type="ECO:0000313" key="3">
    <source>
        <dbReference type="Proteomes" id="UP000660047"/>
    </source>
</evidence>
<organism evidence="2 3">
    <name type="scientific">Coprococcus eutactus</name>
    <dbReference type="NCBI Taxonomy" id="33043"/>
    <lineage>
        <taxon>Bacteria</taxon>
        <taxon>Bacillati</taxon>
        <taxon>Bacillota</taxon>
        <taxon>Clostridia</taxon>
        <taxon>Lachnospirales</taxon>
        <taxon>Lachnospiraceae</taxon>
        <taxon>Coprococcus</taxon>
    </lineage>
</organism>
<dbReference type="AlphaFoldDB" id="A0AAI9NYG5"/>
<accession>A0AAI9NYG5</accession>
<name>A0AAI9NYG5_9FIRM</name>
<keyword evidence="1" id="KW-0812">Transmembrane</keyword>
<proteinExistence type="predicted"/>
<gene>
    <name evidence="2" type="ORF">COEU31_18040</name>
</gene>
<comment type="caution">
    <text evidence="2">The sequence shown here is derived from an EMBL/GenBank/DDBJ whole genome shotgun (WGS) entry which is preliminary data.</text>
</comment>
<keyword evidence="1" id="KW-1133">Transmembrane helix</keyword>
<reference evidence="2" key="1">
    <citation type="submission" date="2020-06" db="EMBL/GenBank/DDBJ databases">
        <title>Characterization of fructooligosaccharide metabolism and fructooligosaccharide-degrading enzymes in human commensal butyrate producers.</title>
        <authorList>
            <person name="Tanno H."/>
            <person name="Fujii T."/>
            <person name="Hirano K."/>
            <person name="Maeno S."/>
            <person name="Tonozuka T."/>
            <person name="Sakamoto M."/>
            <person name="Ohkuma M."/>
            <person name="Tochio T."/>
            <person name="Endo A."/>
        </authorList>
    </citation>
    <scope>NUCLEOTIDE SEQUENCE</scope>
    <source>
        <strain evidence="2">JCM 31265</strain>
    </source>
</reference>
<keyword evidence="1" id="KW-0472">Membrane</keyword>
<dbReference type="Proteomes" id="UP000660047">
    <property type="component" value="Unassembled WGS sequence"/>
</dbReference>
<evidence type="ECO:0000256" key="1">
    <source>
        <dbReference type="SAM" id="Phobius"/>
    </source>
</evidence>
<protein>
    <submittedName>
        <fullName evidence="2">Uncharacterized protein</fullName>
    </submittedName>
</protein>
<dbReference type="EMBL" id="BLYL01000010">
    <property type="protein sequence ID" value="GFO94758.1"/>
    <property type="molecule type" value="Genomic_DNA"/>
</dbReference>
<evidence type="ECO:0000313" key="2">
    <source>
        <dbReference type="EMBL" id="GFO94758.1"/>
    </source>
</evidence>